<dbReference type="CDD" id="cd01637">
    <property type="entry name" value="IMPase_like"/>
    <property type="match status" value="1"/>
</dbReference>
<dbReference type="PROSITE" id="PS00629">
    <property type="entry name" value="IMP_1"/>
    <property type="match status" value="1"/>
</dbReference>
<name>A0A120I927_9LACT</name>
<sequence>MERQAIEDLVHGWVMAAADHIRQAMDQPLTVNEKSSHQDIVTNLDQETERYLREQIQTHFPDDRIIGEEGEGQQSDSLEGTVWIIDPIDGTANFYGQGRHFAIMLGRYVDGEGQFGVIYDVMADDYVSAWQGQGVTWNGQPFEKPFDDKPLREGLIAGNGSYALHNTHRIQDFIDQALGFRIYGSAGLQVLYVLRGDLLLYFSPKLAPWDVAAGAVIAREAGLSFSQFDGSRLDLLHKGSGVIGYPSAYQQFVKYLAVEAAWDKM</sequence>
<feature type="binding site" evidence="5">
    <location>
        <position position="89"/>
    </location>
    <ligand>
        <name>Mg(2+)</name>
        <dbReference type="ChEBI" id="CHEBI:18420"/>
        <label>1</label>
        <note>catalytic</note>
    </ligand>
</feature>
<dbReference type="SUPFAM" id="SSF56655">
    <property type="entry name" value="Carbohydrate phosphatase"/>
    <property type="match status" value="1"/>
</dbReference>
<dbReference type="GO" id="GO:0007165">
    <property type="term" value="P:signal transduction"/>
    <property type="evidence" value="ECO:0007669"/>
    <property type="project" value="TreeGrafter"/>
</dbReference>
<feature type="binding site" evidence="5">
    <location>
        <position position="88"/>
    </location>
    <ligand>
        <name>Mg(2+)</name>
        <dbReference type="ChEBI" id="CHEBI:18420"/>
        <label>1</label>
        <note>catalytic</note>
    </ligand>
</feature>
<dbReference type="RefSeq" id="WP_067972451.1">
    <property type="nucleotide sequence ID" value="NZ_CAJHKM010000004.1"/>
</dbReference>
<dbReference type="PRINTS" id="PR00377">
    <property type="entry name" value="IMPHPHTASES"/>
</dbReference>
<organism evidence="6 7">
    <name type="scientific">Aerococcus sanguinicola</name>
    <dbReference type="NCBI Taxonomy" id="119206"/>
    <lineage>
        <taxon>Bacteria</taxon>
        <taxon>Bacillati</taxon>
        <taxon>Bacillota</taxon>
        <taxon>Bacilli</taxon>
        <taxon>Lactobacillales</taxon>
        <taxon>Aerococcaceae</taxon>
        <taxon>Aerococcus</taxon>
    </lineage>
</organism>
<gene>
    <name evidence="6" type="ORF">AWM72_02095</name>
</gene>
<reference evidence="6 7" key="1">
    <citation type="journal article" date="2016" name="Genome Announc.">
        <title>Complete Genome Sequences of Aerococcus christensenii CCUG 28831T, Aerococcus sanguinicola CCUG 43001T, Aerococcus urinae CCUG 36881T, Aerococcus urinaeequi CCUG 28094T, Aerococcus urinaehominis CCUG 42038 BT, and Aerococcus viridans CCUG 4311T.</title>
        <authorList>
            <person name="Carkaci D."/>
            <person name="Dargis R."/>
            <person name="Nielsen X.C."/>
            <person name="Skovgaard O."/>
            <person name="Fuursted K."/>
            <person name="Christensen J.J."/>
        </authorList>
    </citation>
    <scope>NUCLEOTIDE SEQUENCE [LARGE SCALE GENOMIC DNA]</scope>
    <source>
        <strain evidence="6 7">CCUG43001</strain>
    </source>
</reference>
<dbReference type="GO" id="GO:0006020">
    <property type="term" value="P:inositol metabolic process"/>
    <property type="evidence" value="ECO:0007669"/>
    <property type="project" value="TreeGrafter"/>
</dbReference>
<dbReference type="GeneID" id="92902860"/>
<dbReference type="Gene3D" id="3.30.540.10">
    <property type="entry name" value="Fructose-1,6-Bisphosphatase, subunit A, domain 1"/>
    <property type="match status" value="1"/>
</dbReference>
<keyword evidence="2 5" id="KW-0479">Metal-binding</keyword>
<protein>
    <recommendedName>
        <fullName evidence="8">Inositol monophosphatase family protein</fullName>
    </recommendedName>
</protein>
<dbReference type="Gene3D" id="3.40.190.80">
    <property type="match status" value="1"/>
</dbReference>
<dbReference type="Proteomes" id="UP000069912">
    <property type="component" value="Chromosome"/>
</dbReference>
<dbReference type="AlphaFoldDB" id="A0A120I927"/>
<feature type="binding site" evidence="5">
    <location>
        <position position="86"/>
    </location>
    <ligand>
        <name>Mg(2+)</name>
        <dbReference type="ChEBI" id="CHEBI:18420"/>
        <label>1</label>
        <note>catalytic</note>
    </ligand>
</feature>
<dbReference type="KEGG" id="asan:AWM72_02095"/>
<evidence type="ECO:0000256" key="1">
    <source>
        <dbReference type="ARBA" id="ARBA00001946"/>
    </source>
</evidence>
<evidence type="ECO:0000256" key="3">
    <source>
        <dbReference type="ARBA" id="ARBA00022801"/>
    </source>
</evidence>
<evidence type="ECO:0000256" key="4">
    <source>
        <dbReference type="ARBA" id="ARBA00022842"/>
    </source>
</evidence>
<proteinExistence type="predicted"/>
<keyword evidence="4 5" id="KW-0460">Magnesium</keyword>
<evidence type="ECO:0000313" key="6">
    <source>
        <dbReference type="EMBL" id="AMB93626.1"/>
    </source>
</evidence>
<keyword evidence="7" id="KW-1185">Reference proteome</keyword>
<feature type="binding site" evidence="5">
    <location>
        <position position="210"/>
    </location>
    <ligand>
        <name>Mg(2+)</name>
        <dbReference type="ChEBI" id="CHEBI:18420"/>
        <label>1</label>
        <note>catalytic</note>
    </ligand>
</feature>
<evidence type="ECO:0000256" key="2">
    <source>
        <dbReference type="ARBA" id="ARBA00022723"/>
    </source>
</evidence>
<dbReference type="InterPro" id="IPR020583">
    <property type="entry name" value="Inositol_monoP_metal-BS"/>
</dbReference>
<dbReference type="EMBL" id="CP014160">
    <property type="protein sequence ID" value="AMB93626.1"/>
    <property type="molecule type" value="Genomic_DNA"/>
</dbReference>
<dbReference type="PANTHER" id="PTHR20854:SF4">
    <property type="entry name" value="INOSITOL-1-MONOPHOSPHATASE-RELATED"/>
    <property type="match status" value="1"/>
</dbReference>
<dbReference type="InterPro" id="IPR000760">
    <property type="entry name" value="Inositol_monophosphatase-like"/>
</dbReference>
<dbReference type="Pfam" id="PF00459">
    <property type="entry name" value="Inositol_P"/>
    <property type="match status" value="1"/>
</dbReference>
<keyword evidence="3" id="KW-0378">Hydrolase</keyword>
<evidence type="ECO:0000313" key="7">
    <source>
        <dbReference type="Proteomes" id="UP000069912"/>
    </source>
</evidence>
<comment type="cofactor">
    <cofactor evidence="1 5">
        <name>Mg(2+)</name>
        <dbReference type="ChEBI" id="CHEBI:18420"/>
    </cofactor>
</comment>
<dbReference type="FunFam" id="3.30.540.10:FF:000003">
    <property type="entry name" value="Inositol-1-monophosphatase"/>
    <property type="match status" value="1"/>
</dbReference>
<dbReference type="GO" id="GO:0046872">
    <property type="term" value="F:metal ion binding"/>
    <property type="evidence" value="ECO:0007669"/>
    <property type="project" value="UniProtKB-KW"/>
</dbReference>
<accession>A0A120I927</accession>
<dbReference type="PANTHER" id="PTHR20854">
    <property type="entry name" value="INOSITOL MONOPHOSPHATASE"/>
    <property type="match status" value="1"/>
</dbReference>
<dbReference type="GO" id="GO:0008934">
    <property type="term" value="F:inositol monophosphate 1-phosphatase activity"/>
    <property type="evidence" value="ECO:0007669"/>
    <property type="project" value="TreeGrafter"/>
</dbReference>
<evidence type="ECO:0000256" key="5">
    <source>
        <dbReference type="PIRSR" id="PIRSR600760-2"/>
    </source>
</evidence>
<reference evidence="7" key="2">
    <citation type="submission" date="2016-01" db="EMBL/GenBank/DDBJ databases">
        <title>Six Aerococcus type strain genome sequencing and assembly using PacBio and Illumina Hiseq.</title>
        <authorList>
            <person name="Carkaci D."/>
            <person name="Dargis R."/>
            <person name="Nielsen X.C."/>
            <person name="Skovgaard O."/>
            <person name="Fuursted K."/>
            <person name="Christensen J.J."/>
        </authorList>
    </citation>
    <scope>NUCLEOTIDE SEQUENCE [LARGE SCALE GENOMIC DNA]</scope>
    <source>
        <strain evidence="7">CCUG43001</strain>
    </source>
</reference>
<feature type="binding site" evidence="5">
    <location>
        <position position="68"/>
    </location>
    <ligand>
        <name>Mg(2+)</name>
        <dbReference type="ChEBI" id="CHEBI:18420"/>
        <label>1</label>
        <note>catalytic</note>
    </ligand>
</feature>
<evidence type="ECO:0008006" key="8">
    <source>
        <dbReference type="Google" id="ProtNLM"/>
    </source>
</evidence>